<feature type="repeat" description="ARM" evidence="7">
    <location>
        <begin position="423"/>
        <end position="466"/>
    </location>
</feature>
<dbReference type="GO" id="GO:0016567">
    <property type="term" value="P:protein ubiquitination"/>
    <property type="evidence" value="ECO:0007669"/>
    <property type="project" value="InterPro"/>
</dbReference>
<name>A0AA88A3R6_FICCA</name>
<comment type="caution">
    <text evidence="9">The sequence shown here is derived from an EMBL/GenBank/DDBJ whole genome shotgun (WGS) entry which is preliminary data.</text>
</comment>
<keyword evidence="10" id="KW-1185">Reference proteome</keyword>
<dbReference type="InterPro" id="IPR013083">
    <property type="entry name" value="Znf_RING/FYVE/PHD"/>
</dbReference>
<evidence type="ECO:0000256" key="5">
    <source>
        <dbReference type="ARBA" id="ARBA00022737"/>
    </source>
</evidence>
<evidence type="ECO:0000256" key="2">
    <source>
        <dbReference type="ARBA" id="ARBA00004906"/>
    </source>
</evidence>
<dbReference type="InterPro" id="IPR000225">
    <property type="entry name" value="Armadillo"/>
</dbReference>
<comment type="catalytic activity">
    <reaction evidence="1">
        <text>S-ubiquitinyl-[E2 ubiquitin-conjugating enzyme]-L-cysteine + [acceptor protein]-L-lysine = [E2 ubiquitin-conjugating enzyme]-L-cysteine + N(6)-ubiquitinyl-[acceptor protein]-L-lysine.</text>
        <dbReference type="EC" id="2.3.2.27"/>
    </reaction>
</comment>
<feature type="domain" description="U-box" evidence="8">
    <location>
        <begin position="279"/>
        <end position="353"/>
    </location>
</feature>
<evidence type="ECO:0000259" key="8">
    <source>
        <dbReference type="PROSITE" id="PS51698"/>
    </source>
</evidence>
<reference evidence="9" key="1">
    <citation type="submission" date="2023-07" db="EMBL/GenBank/DDBJ databases">
        <title>draft genome sequence of fig (Ficus carica).</title>
        <authorList>
            <person name="Takahashi T."/>
            <person name="Nishimura K."/>
        </authorList>
    </citation>
    <scope>NUCLEOTIDE SEQUENCE</scope>
</reference>
<dbReference type="EC" id="2.3.2.27" evidence="3"/>
<dbReference type="InterPro" id="IPR011989">
    <property type="entry name" value="ARM-like"/>
</dbReference>
<dbReference type="GO" id="GO:0061630">
    <property type="term" value="F:ubiquitin protein ligase activity"/>
    <property type="evidence" value="ECO:0007669"/>
    <property type="project" value="UniProtKB-EC"/>
</dbReference>
<dbReference type="Gene3D" id="3.30.40.10">
    <property type="entry name" value="Zinc/RING finger domain, C3HC4 (zinc finger)"/>
    <property type="match status" value="1"/>
</dbReference>
<sequence>MIRNKKPHRTDRRILAFPAVHPCEGISPATLLASLISLSGEICGFQSRLFPTQRRNAREAIRQVSLLLVFFEEVRDRCHGGSSLSDSAVLCFSELHLAFQKLRFLLEDCSREGSRMWILTRCNFVAAQFRVLISAVATALDVLPVKSMDVGGEVKELVELVAKQARKAKFKLDGDEERFADLVQGIMSGLGKGIEPELSCLKRVLDYLEIRTWSGCNKEVRFLEEEIEFECSDCDEREVPFLSGLLGLMSYCRGVIFEEYDCRNSEQVEYSRSNFRSYLNPEDFRCPISLELMTDPVTVSTGQTYDRSSIQKWLKAGNSICPKTGEKLINTELVPNSTLRKLIQQFCEDNGVSLAKSERKSRDSTQTIVPGSLASAEAMKFLSEFLVRRLVFGTDRQRNKAAYEIRLLAKSNIFNRSCLIDAGAILPLVNLLSASSDALTQSNAAAALLKLSKHGNGRILIVESGGLPPILDVLKNGLSLEAKQIAAAIIFYLSAAKEYRKLIGETPDLIPALAELIRDGTTCGKKNAVIAIFGLLFYPKNQQRMIEAGTVPLLIDILKHSDKTELITDTLAVLANFAENSDGTNSILRTPALNLIKGILRSSTSRAAKEYCVSILLSLCNNGGAQVVGILANDPSLMALLYSTITDGTSLAGKKSRSLIKILHKFRETSSSGLMGSAVSHEQSVHAW</sequence>
<keyword evidence="5" id="KW-0677">Repeat</keyword>
<dbReference type="CDD" id="cd16664">
    <property type="entry name" value="RING-Ubox_PUB"/>
    <property type="match status" value="1"/>
</dbReference>
<dbReference type="Gramene" id="FCD_00010781-RA">
    <property type="protein sequence ID" value="FCD_00010781-RA:cds"/>
    <property type="gene ID" value="FCD_00010781"/>
</dbReference>
<dbReference type="AlphaFoldDB" id="A0AA88A3R6"/>
<gene>
    <name evidence="9" type="ORF">TIFTF001_015038</name>
</gene>
<dbReference type="PANTHER" id="PTHR23315:SF116">
    <property type="entry name" value="RING-TYPE E3 UBIQUITIN TRANSFERASE"/>
    <property type="match status" value="1"/>
</dbReference>
<evidence type="ECO:0000313" key="9">
    <source>
        <dbReference type="EMBL" id="GMN45857.1"/>
    </source>
</evidence>
<dbReference type="PROSITE" id="PS50176">
    <property type="entry name" value="ARM_REPEAT"/>
    <property type="match status" value="2"/>
</dbReference>
<dbReference type="SMART" id="SM00185">
    <property type="entry name" value="ARM"/>
    <property type="match status" value="3"/>
</dbReference>
<dbReference type="Proteomes" id="UP001187192">
    <property type="component" value="Unassembled WGS sequence"/>
</dbReference>
<dbReference type="InterPro" id="IPR003613">
    <property type="entry name" value="Ubox_domain"/>
</dbReference>
<dbReference type="Pfam" id="PF25368">
    <property type="entry name" value="PUB10_N"/>
    <property type="match status" value="1"/>
</dbReference>
<dbReference type="FunFam" id="3.30.40.10:FF:000455">
    <property type="entry name" value="RING-type E3 ubiquitin transferase"/>
    <property type="match status" value="1"/>
</dbReference>
<evidence type="ECO:0000256" key="7">
    <source>
        <dbReference type="PROSITE-ProRule" id="PRU00259"/>
    </source>
</evidence>
<accession>A0AA88A3R6</accession>
<dbReference type="Gene3D" id="1.25.10.10">
    <property type="entry name" value="Leucine-rich Repeat Variant"/>
    <property type="match status" value="1"/>
</dbReference>
<dbReference type="Pfam" id="PF25598">
    <property type="entry name" value="ARM_PUB"/>
    <property type="match status" value="1"/>
</dbReference>
<feature type="repeat" description="ARM" evidence="7">
    <location>
        <begin position="549"/>
        <end position="592"/>
    </location>
</feature>
<dbReference type="InterPro" id="IPR016024">
    <property type="entry name" value="ARM-type_fold"/>
</dbReference>
<dbReference type="EMBL" id="BTGU01000021">
    <property type="protein sequence ID" value="GMN45857.1"/>
    <property type="molecule type" value="Genomic_DNA"/>
</dbReference>
<keyword evidence="4" id="KW-0808">Transferase</keyword>
<dbReference type="Pfam" id="PF04564">
    <property type="entry name" value="U-box"/>
    <property type="match status" value="1"/>
</dbReference>
<keyword evidence="6" id="KW-0833">Ubl conjugation pathway</keyword>
<dbReference type="FunFam" id="1.25.10.10:FF:000485">
    <property type="entry name" value="RING-type E3 ubiquitin transferase"/>
    <property type="match status" value="1"/>
</dbReference>
<evidence type="ECO:0000256" key="6">
    <source>
        <dbReference type="ARBA" id="ARBA00022786"/>
    </source>
</evidence>
<evidence type="ECO:0000256" key="3">
    <source>
        <dbReference type="ARBA" id="ARBA00012483"/>
    </source>
</evidence>
<proteinExistence type="predicted"/>
<protein>
    <recommendedName>
        <fullName evidence="3">RING-type E3 ubiquitin transferase</fullName>
        <ecNumber evidence="3">2.3.2.27</ecNumber>
    </recommendedName>
</protein>
<organism evidence="9 10">
    <name type="scientific">Ficus carica</name>
    <name type="common">Common fig</name>
    <dbReference type="NCBI Taxonomy" id="3494"/>
    <lineage>
        <taxon>Eukaryota</taxon>
        <taxon>Viridiplantae</taxon>
        <taxon>Streptophyta</taxon>
        <taxon>Embryophyta</taxon>
        <taxon>Tracheophyta</taxon>
        <taxon>Spermatophyta</taxon>
        <taxon>Magnoliopsida</taxon>
        <taxon>eudicotyledons</taxon>
        <taxon>Gunneridae</taxon>
        <taxon>Pentapetalae</taxon>
        <taxon>rosids</taxon>
        <taxon>fabids</taxon>
        <taxon>Rosales</taxon>
        <taxon>Moraceae</taxon>
        <taxon>Ficeae</taxon>
        <taxon>Ficus</taxon>
    </lineage>
</organism>
<evidence type="ECO:0000256" key="1">
    <source>
        <dbReference type="ARBA" id="ARBA00000900"/>
    </source>
</evidence>
<dbReference type="PANTHER" id="PTHR23315">
    <property type="entry name" value="U BOX DOMAIN-CONTAINING"/>
    <property type="match status" value="1"/>
</dbReference>
<evidence type="ECO:0000313" key="10">
    <source>
        <dbReference type="Proteomes" id="UP001187192"/>
    </source>
</evidence>
<comment type="pathway">
    <text evidence="2">Protein modification; protein ubiquitination.</text>
</comment>
<dbReference type="PROSITE" id="PS51698">
    <property type="entry name" value="U_BOX"/>
    <property type="match status" value="1"/>
</dbReference>
<dbReference type="InterPro" id="IPR057623">
    <property type="entry name" value="PUB12-19-like_N"/>
</dbReference>
<dbReference type="SUPFAM" id="SSF48371">
    <property type="entry name" value="ARM repeat"/>
    <property type="match status" value="1"/>
</dbReference>
<dbReference type="SUPFAM" id="SSF57850">
    <property type="entry name" value="RING/U-box"/>
    <property type="match status" value="1"/>
</dbReference>
<dbReference type="InterPro" id="IPR058678">
    <property type="entry name" value="ARM_PUB"/>
</dbReference>
<dbReference type="SMART" id="SM00504">
    <property type="entry name" value="Ubox"/>
    <property type="match status" value="1"/>
</dbReference>
<dbReference type="InterPro" id="IPR045210">
    <property type="entry name" value="RING-Ubox_PUB"/>
</dbReference>
<evidence type="ECO:0000256" key="4">
    <source>
        <dbReference type="ARBA" id="ARBA00022679"/>
    </source>
</evidence>